<evidence type="ECO:0000259" key="1">
    <source>
        <dbReference type="PROSITE" id="PS51729"/>
    </source>
</evidence>
<dbReference type="RefSeq" id="WP_282210338.1">
    <property type="nucleotide sequence ID" value="NZ_CP118247.1"/>
</dbReference>
<proteinExistence type="predicted"/>
<feature type="domain" description="N-acetyltransferase" evidence="1">
    <location>
        <begin position="10"/>
        <end position="97"/>
    </location>
</feature>
<reference evidence="2 3" key="1">
    <citation type="submission" date="2023-02" db="EMBL/GenBank/DDBJ databases">
        <title>Devosia chondri sp. nov., isolated from the phycosphere of marine algae.</title>
        <authorList>
            <person name="Kim J.M."/>
            <person name="Lee J.K."/>
            <person name="Choi B.J."/>
            <person name="Bayburt H."/>
            <person name="Jeon C.O."/>
        </authorList>
    </citation>
    <scope>NUCLEOTIDE SEQUENCE [LARGE SCALE GENOMIC DNA]</scope>
    <source>
        <strain evidence="2 3">G2-5</strain>
    </source>
</reference>
<evidence type="ECO:0000313" key="2">
    <source>
        <dbReference type="EMBL" id="WDR04817.1"/>
    </source>
</evidence>
<accession>A0ABY7YUD5</accession>
<evidence type="ECO:0000313" key="3">
    <source>
        <dbReference type="Proteomes" id="UP001222118"/>
    </source>
</evidence>
<gene>
    <name evidence="2" type="ORF">PSQ90_10885</name>
</gene>
<dbReference type="Proteomes" id="UP001222118">
    <property type="component" value="Chromosome"/>
</dbReference>
<dbReference type="InterPro" id="IPR031165">
    <property type="entry name" value="GNAT_YJDJ"/>
</dbReference>
<dbReference type="EMBL" id="CP118247">
    <property type="protein sequence ID" value="WDR04817.1"/>
    <property type="molecule type" value="Genomic_DNA"/>
</dbReference>
<name>A0ABY7YUD5_9HYPH</name>
<dbReference type="Gene3D" id="3.40.630.30">
    <property type="match status" value="1"/>
</dbReference>
<dbReference type="CDD" id="cd04301">
    <property type="entry name" value="NAT_SF"/>
    <property type="match status" value="1"/>
</dbReference>
<keyword evidence="3" id="KW-1185">Reference proteome</keyword>
<dbReference type="PROSITE" id="PS51729">
    <property type="entry name" value="GNAT_YJDJ"/>
    <property type="match status" value="1"/>
</dbReference>
<sequence length="97" mass="11091">MSQTYTIERQHQSDRGRYVIDLDEGFEAELTYAMTSPDVMLIDHTGVPPQFEGRGIAAQLVEAAIADARRQNFRIVPQCPYVAVQFKRHPEWADLRA</sequence>
<dbReference type="InterPro" id="IPR016181">
    <property type="entry name" value="Acyl_CoA_acyltransferase"/>
</dbReference>
<protein>
    <submittedName>
        <fullName evidence="2">GNAT family N-acetyltransferase</fullName>
    </submittedName>
</protein>
<dbReference type="PANTHER" id="PTHR31435">
    <property type="entry name" value="PROTEIN NATD1"/>
    <property type="match status" value="1"/>
</dbReference>
<dbReference type="InterPro" id="IPR045057">
    <property type="entry name" value="Gcn5-rel_NAT"/>
</dbReference>
<organism evidence="2 3">
    <name type="scientific">Devosia rhodophyticola</name>
    <dbReference type="NCBI Taxonomy" id="3026423"/>
    <lineage>
        <taxon>Bacteria</taxon>
        <taxon>Pseudomonadati</taxon>
        <taxon>Pseudomonadota</taxon>
        <taxon>Alphaproteobacteria</taxon>
        <taxon>Hyphomicrobiales</taxon>
        <taxon>Devosiaceae</taxon>
        <taxon>Devosia</taxon>
    </lineage>
</organism>
<dbReference type="PANTHER" id="PTHR31435:SF9">
    <property type="entry name" value="PROTEIN NATD1"/>
    <property type="match status" value="1"/>
</dbReference>
<dbReference type="SUPFAM" id="SSF55729">
    <property type="entry name" value="Acyl-CoA N-acyltransferases (Nat)"/>
    <property type="match status" value="1"/>
</dbReference>
<dbReference type="Pfam" id="PF14542">
    <property type="entry name" value="Acetyltransf_CG"/>
    <property type="match status" value="1"/>
</dbReference>